<evidence type="ECO:0000313" key="3">
    <source>
        <dbReference type="Proteomes" id="UP000663444"/>
    </source>
</evidence>
<keyword evidence="1" id="KW-0812">Transmembrane</keyword>
<evidence type="ECO:0000256" key="1">
    <source>
        <dbReference type="SAM" id="Phobius"/>
    </source>
</evidence>
<dbReference type="InterPro" id="IPR032314">
    <property type="entry name" value="DUF4845"/>
</dbReference>
<accession>A0A974SMM1</accession>
<dbReference type="AlphaFoldDB" id="A0A974SMM1"/>
<reference evidence="2" key="1">
    <citation type="submission" date="2020-11" db="EMBL/GenBank/DDBJ databases">
        <title>Azospira restricta DSM 18626 genome sequence.</title>
        <authorList>
            <person name="Moe W.M."/>
        </authorList>
    </citation>
    <scope>NUCLEOTIDE SEQUENCE</scope>
    <source>
        <strain evidence="2">DSM 18626</strain>
    </source>
</reference>
<dbReference type="KEGG" id="ares:IWH25_13630"/>
<protein>
    <submittedName>
        <fullName evidence="2">DUF4845 domain-containing protein</fullName>
    </submittedName>
</protein>
<evidence type="ECO:0000313" key="2">
    <source>
        <dbReference type="EMBL" id="QRJ62800.1"/>
    </source>
</evidence>
<dbReference type="EMBL" id="CP064781">
    <property type="protein sequence ID" value="QRJ62800.1"/>
    <property type="molecule type" value="Genomic_DNA"/>
</dbReference>
<gene>
    <name evidence="2" type="ORF">IWH25_13630</name>
</gene>
<dbReference type="Pfam" id="PF16137">
    <property type="entry name" value="DUF4845"/>
    <property type="match status" value="1"/>
</dbReference>
<proteinExistence type="predicted"/>
<dbReference type="RefSeq" id="WP_203386330.1">
    <property type="nucleotide sequence ID" value="NZ_CP064781.1"/>
</dbReference>
<name>A0A974SMM1_9RHOO</name>
<feature type="transmembrane region" description="Helical" evidence="1">
    <location>
        <begin position="12"/>
        <end position="31"/>
    </location>
</feature>
<keyword evidence="3" id="KW-1185">Reference proteome</keyword>
<organism evidence="2 3">
    <name type="scientific">Azospira restricta</name>
    <dbReference type="NCBI Taxonomy" id="404405"/>
    <lineage>
        <taxon>Bacteria</taxon>
        <taxon>Pseudomonadati</taxon>
        <taxon>Pseudomonadota</taxon>
        <taxon>Betaproteobacteria</taxon>
        <taxon>Rhodocyclales</taxon>
        <taxon>Rhodocyclaceae</taxon>
        <taxon>Azospira</taxon>
    </lineage>
</organism>
<dbReference type="Proteomes" id="UP000663444">
    <property type="component" value="Chromosome"/>
</dbReference>
<keyword evidence="1" id="KW-0472">Membrane</keyword>
<sequence>MHKQRGVSLSGLMIWGFILAMVSLVLIKVAPSAIEFYKIRKDVKAVVQNAPPNATVPELRRSFEKYAEIDVIKDVRPEDLDIAKEGNQIVISFAYEKKIRLFGPVSVLIDYQGSSAGQ</sequence>
<keyword evidence="1" id="KW-1133">Transmembrane helix</keyword>